<dbReference type="OrthoDB" id="6360013at2759"/>
<comment type="caution">
    <text evidence="1">The sequence shown here is derived from an EMBL/GenBank/DDBJ whole genome shotgun (WGS) entry which is preliminary data.</text>
</comment>
<evidence type="ECO:0000313" key="1">
    <source>
        <dbReference type="EMBL" id="EYC20420.1"/>
    </source>
</evidence>
<protein>
    <submittedName>
        <fullName evidence="1">Uncharacterized protein</fullName>
    </submittedName>
</protein>
<gene>
    <name evidence="1" type="primary">Acey_s0022.g614</name>
    <name evidence="1" type="synonym">Acey-lron-13</name>
    <name evidence="1" type="ORF">Y032_0022g614</name>
</gene>
<dbReference type="InterPro" id="IPR026906">
    <property type="entry name" value="LRR_5"/>
</dbReference>
<dbReference type="AlphaFoldDB" id="A0A016UZ12"/>
<dbReference type="Gene3D" id="3.80.10.10">
    <property type="entry name" value="Ribonuclease Inhibitor"/>
    <property type="match status" value="1"/>
</dbReference>
<evidence type="ECO:0000313" key="2">
    <source>
        <dbReference type="Proteomes" id="UP000024635"/>
    </source>
</evidence>
<dbReference type="EMBL" id="JARK01001358">
    <property type="protein sequence ID" value="EYC20420.1"/>
    <property type="molecule type" value="Genomic_DNA"/>
</dbReference>
<dbReference type="STRING" id="53326.A0A016UZ12"/>
<dbReference type="Proteomes" id="UP000024635">
    <property type="component" value="Unassembled WGS sequence"/>
</dbReference>
<reference evidence="2" key="1">
    <citation type="journal article" date="2015" name="Nat. Genet.">
        <title>The genome and transcriptome of the zoonotic hookworm Ancylostoma ceylanicum identify infection-specific gene families.</title>
        <authorList>
            <person name="Schwarz E.M."/>
            <person name="Hu Y."/>
            <person name="Antoshechkin I."/>
            <person name="Miller M.M."/>
            <person name="Sternberg P.W."/>
            <person name="Aroian R.V."/>
        </authorList>
    </citation>
    <scope>NUCLEOTIDE SEQUENCE</scope>
    <source>
        <strain evidence="2">HY135</strain>
    </source>
</reference>
<keyword evidence="2" id="KW-1185">Reference proteome</keyword>
<name>A0A016UZ12_9BILA</name>
<accession>A0A016UZ12</accession>
<organism evidence="1 2">
    <name type="scientific">Ancylostoma ceylanicum</name>
    <dbReference type="NCBI Taxonomy" id="53326"/>
    <lineage>
        <taxon>Eukaryota</taxon>
        <taxon>Metazoa</taxon>
        <taxon>Ecdysozoa</taxon>
        <taxon>Nematoda</taxon>
        <taxon>Chromadorea</taxon>
        <taxon>Rhabditida</taxon>
        <taxon>Rhabditina</taxon>
        <taxon>Rhabditomorpha</taxon>
        <taxon>Strongyloidea</taxon>
        <taxon>Ancylostomatidae</taxon>
        <taxon>Ancylostomatinae</taxon>
        <taxon>Ancylostoma</taxon>
    </lineage>
</organism>
<sequence>MYSIGHLFMGGDVRINSSGRSLFASSSIEEMLIEGLNGQVDTAFLLGSDVRFAIIRDSTLHCEVRDGGNAASSQKTKSTAKRQNSLSFHNVSMNVLVPDMLAHFAELTFFNSSIRNVQRCQRPSVNYLRNDLILKFVNTTVEAVESYAFSNISAHILNLTSCVIGKMNRFAAAGALLDRIHIINTDVQTIEEQLLAEARIKSFEVIGGRVGHIFPQAFMGAHVDEMMIASSHINVLDKYAFMGSRIHSLRISKTNVNNVRHRPFEHSQVRTSMQP</sequence>
<dbReference type="InterPro" id="IPR032675">
    <property type="entry name" value="LRR_dom_sf"/>
</dbReference>
<proteinExistence type="predicted"/>
<dbReference type="Pfam" id="PF13306">
    <property type="entry name" value="LRR_5"/>
    <property type="match status" value="1"/>
</dbReference>